<reference evidence="2 3" key="1">
    <citation type="submission" date="2016-10" db="EMBL/GenBank/DDBJ databases">
        <authorList>
            <person name="de Groot N.N."/>
        </authorList>
    </citation>
    <scope>NUCLEOTIDE SEQUENCE [LARGE SCALE GENOMIC DNA]</scope>
    <source>
        <strain evidence="2 3">DSM 16859</strain>
    </source>
</reference>
<comment type="function">
    <text evidence="1">Involved in the import of queuosine (Q) precursors, required for Q precursor salvage.</text>
</comment>
<name>A0A1H9RTD4_9ACTN</name>
<keyword evidence="1" id="KW-1133">Transmembrane helix</keyword>
<sequence>MPVTSTTSAPREAPVVYAETGSRIYAVMLAILCVVIVLSGIGASKGVAFGPVITDAAFFIFPLSYILGDSITEIYGARAARIAITMGFVVNAASAAVYWVIIALPGLGGDYADAKQQALVVALGPVWQVVLAGMVGFAGGQSVNSLIMWLGKRRHKEKGLYARLASSTGLGELVDTVLFCTIAAPVIGLTGWRQWANYTVVGYLYKIAVQYAVMPITAWAIRVIKRREPSYQAALQVIARQGAPAAAVTG</sequence>
<gene>
    <name evidence="2" type="ORF">SAMN05443377_10919</name>
</gene>
<organism evidence="2 3">
    <name type="scientific">Propionibacterium cyclohexanicum</name>
    <dbReference type="NCBI Taxonomy" id="64702"/>
    <lineage>
        <taxon>Bacteria</taxon>
        <taxon>Bacillati</taxon>
        <taxon>Actinomycetota</taxon>
        <taxon>Actinomycetes</taxon>
        <taxon>Propionibacteriales</taxon>
        <taxon>Propionibacteriaceae</taxon>
        <taxon>Propionibacterium</taxon>
    </lineage>
</organism>
<keyword evidence="1" id="KW-0472">Membrane</keyword>
<evidence type="ECO:0000256" key="1">
    <source>
        <dbReference type="HAMAP-Rule" id="MF_02088"/>
    </source>
</evidence>
<comment type="similarity">
    <text evidence="1">Belongs to the vitamin uptake transporter (VUT/ECF) (TC 2.A.88) family. Q precursor transporter subfamily.</text>
</comment>
<dbReference type="GO" id="GO:0022857">
    <property type="term" value="F:transmembrane transporter activity"/>
    <property type="evidence" value="ECO:0007669"/>
    <property type="project" value="UniProtKB-UniRule"/>
</dbReference>
<dbReference type="PANTHER" id="PTHR34300">
    <property type="entry name" value="QUEUOSINE PRECURSOR TRANSPORTER-RELATED"/>
    <property type="match status" value="1"/>
</dbReference>
<feature type="transmembrane region" description="Helical" evidence="1">
    <location>
        <begin position="48"/>
        <end position="67"/>
    </location>
</feature>
<dbReference type="Pfam" id="PF02592">
    <property type="entry name" value="Vut_1"/>
    <property type="match status" value="1"/>
</dbReference>
<keyword evidence="1" id="KW-0812">Transmembrane</keyword>
<feature type="transmembrane region" description="Helical" evidence="1">
    <location>
        <begin position="24"/>
        <end position="42"/>
    </location>
</feature>
<proteinExistence type="inferred from homology"/>
<dbReference type="STRING" id="64702.SAMN05443377_10919"/>
<accession>A0A1H9RTD4</accession>
<keyword evidence="1" id="KW-1003">Cell membrane</keyword>
<dbReference type="InterPro" id="IPR003744">
    <property type="entry name" value="YhhQ"/>
</dbReference>
<evidence type="ECO:0000313" key="2">
    <source>
        <dbReference type="EMBL" id="SER75854.1"/>
    </source>
</evidence>
<dbReference type="Proteomes" id="UP000198815">
    <property type="component" value="Unassembled WGS sequence"/>
</dbReference>
<keyword evidence="1" id="KW-0813">Transport</keyword>
<evidence type="ECO:0000313" key="3">
    <source>
        <dbReference type="Proteomes" id="UP000198815"/>
    </source>
</evidence>
<dbReference type="PANTHER" id="PTHR34300:SF2">
    <property type="entry name" value="QUEUOSINE PRECURSOR TRANSPORTER-RELATED"/>
    <property type="match status" value="1"/>
</dbReference>
<protein>
    <recommendedName>
        <fullName evidence="1">Probable queuosine precursor transporter</fullName>
        <shortName evidence="1">Q precursor transporter</shortName>
    </recommendedName>
</protein>
<feature type="transmembrane region" description="Helical" evidence="1">
    <location>
        <begin position="126"/>
        <end position="150"/>
    </location>
</feature>
<dbReference type="AlphaFoldDB" id="A0A1H9RTD4"/>
<comment type="subcellular location">
    <subcellularLocation>
        <location evidence="1">Cell membrane</location>
        <topology evidence="1">Multi-pass membrane protein</topology>
    </subcellularLocation>
</comment>
<feature type="transmembrane region" description="Helical" evidence="1">
    <location>
        <begin position="79"/>
        <end position="106"/>
    </location>
</feature>
<dbReference type="NCBIfam" id="TIGR00697">
    <property type="entry name" value="queuosine precursor transporter"/>
    <property type="match status" value="1"/>
</dbReference>
<keyword evidence="3" id="KW-1185">Reference proteome</keyword>
<dbReference type="EMBL" id="FOGZ01000009">
    <property type="protein sequence ID" value="SER75854.1"/>
    <property type="molecule type" value="Genomic_DNA"/>
</dbReference>
<dbReference type="GO" id="GO:0005886">
    <property type="term" value="C:plasma membrane"/>
    <property type="evidence" value="ECO:0007669"/>
    <property type="project" value="UniProtKB-SubCell"/>
</dbReference>
<dbReference type="HAMAP" id="MF_02088">
    <property type="entry name" value="Q_prec_transport"/>
    <property type="match status" value="1"/>
</dbReference>
<feature type="transmembrane region" description="Helical" evidence="1">
    <location>
        <begin position="203"/>
        <end position="221"/>
    </location>
</feature>
<feature type="transmembrane region" description="Helical" evidence="1">
    <location>
        <begin position="170"/>
        <end position="191"/>
    </location>
</feature>